<accession>A0A061EK17</accession>
<dbReference type="HOGENOM" id="CLU_2311261_0_0_1"/>
<proteinExistence type="predicted"/>
<organism evidence="2 3">
    <name type="scientific">Theobroma cacao</name>
    <name type="common">Cacao</name>
    <name type="synonym">Cocoa</name>
    <dbReference type="NCBI Taxonomy" id="3641"/>
    <lineage>
        <taxon>Eukaryota</taxon>
        <taxon>Viridiplantae</taxon>
        <taxon>Streptophyta</taxon>
        <taxon>Embryophyta</taxon>
        <taxon>Tracheophyta</taxon>
        <taxon>Spermatophyta</taxon>
        <taxon>Magnoliopsida</taxon>
        <taxon>eudicotyledons</taxon>
        <taxon>Gunneridae</taxon>
        <taxon>Pentapetalae</taxon>
        <taxon>rosids</taxon>
        <taxon>malvids</taxon>
        <taxon>Malvales</taxon>
        <taxon>Malvaceae</taxon>
        <taxon>Byttnerioideae</taxon>
        <taxon>Theobroma</taxon>
    </lineage>
</organism>
<evidence type="ECO:0000313" key="2">
    <source>
        <dbReference type="EMBL" id="EOY05390.1"/>
    </source>
</evidence>
<evidence type="ECO:0000313" key="3">
    <source>
        <dbReference type="Proteomes" id="UP000026915"/>
    </source>
</evidence>
<feature type="transmembrane region" description="Helical" evidence="1">
    <location>
        <begin position="12"/>
        <end position="33"/>
    </location>
</feature>
<sequence>MKSASEGIKIFTLQISVAFLMMTYFSPAVFLTAYPPTTIMLRSVSHGLSISLLSFSFYQFYTYSRVHIYIFSNKLSKSTVLTKSNKVSLHHMTVDARLIV</sequence>
<keyword evidence="3" id="KW-1185">Reference proteome</keyword>
<dbReference type="AlphaFoldDB" id="A0A061EK17"/>
<dbReference type="Gramene" id="EOY05390">
    <property type="protein sequence ID" value="EOY05390"/>
    <property type="gene ID" value="TCM_020400"/>
</dbReference>
<dbReference type="EMBL" id="CM001882">
    <property type="protein sequence ID" value="EOY05390.1"/>
    <property type="molecule type" value="Genomic_DNA"/>
</dbReference>
<keyword evidence="1" id="KW-0472">Membrane</keyword>
<name>A0A061EK17_THECC</name>
<dbReference type="Proteomes" id="UP000026915">
    <property type="component" value="Chromosome 4"/>
</dbReference>
<gene>
    <name evidence="2" type="ORF">TCM_020400</name>
</gene>
<evidence type="ECO:0000256" key="1">
    <source>
        <dbReference type="SAM" id="Phobius"/>
    </source>
</evidence>
<reference evidence="2 3" key="1">
    <citation type="journal article" date="2013" name="Genome Biol.">
        <title>The genome sequence of the most widely cultivated cacao type and its use to identify candidate genes regulating pod color.</title>
        <authorList>
            <person name="Motamayor J.C."/>
            <person name="Mockaitis K."/>
            <person name="Schmutz J."/>
            <person name="Haiminen N."/>
            <person name="Iii D.L."/>
            <person name="Cornejo O."/>
            <person name="Findley S.D."/>
            <person name="Zheng P."/>
            <person name="Utro F."/>
            <person name="Royaert S."/>
            <person name="Saski C."/>
            <person name="Jenkins J."/>
            <person name="Podicheti R."/>
            <person name="Zhao M."/>
            <person name="Scheffler B.E."/>
            <person name="Stack J.C."/>
            <person name="Feltus F.A."/>
            <person name="Mustiga G.M."/>
            <person name="Amores F."/>
            <person name="Phillips W."/>
            <person name="Marelli J.P."/>
            <person name="May G.D."/>
            <person name="Shapiro H."/>
            <person name="Ma J."/>
            <person name="Bustamante C.D."/>
            <person name="Schnell R.J."/>
            <person name="Main D."/>
            <person name="Gilbert D."/>
            <person name="Parida L."/>
            <person name="Kuhn D.N."/>
        </authorList>
    </citation>
    <scope>NUCLEOTIDE SEQUENCE [LARGE SCALE GENOMIC DNA]</scope>
    <source>
        <strain evidence="3">cv. Matina 1-6</strain>
    </source>
</reference>
<protein>
    <submittedName>
        <fullName evidence="2">Uncharacterized protein</fullName>
    </submittedName>
</protein>
<keyword evidence="1" id="KW-1133">Transmembrane helix</keyword>
<keyword evidence="1" id="KW-0812">Transmembrane</keyword>
<dbReference type="InParanoid" id="A0A061EK17"/>